<reference evidence="1 2" key="1">
    <citation type="journal article" date="2021" name="BMC Genomics">
        <title>Datura genome reveals duplications of psychoactive alkaloid biosynthetic genes and high mutation rate following tissue culture.</title>
        <authorList>
            <person name="Rajewski A."/>
            <person name="Carter-House D."/>
            <person name="Stajich J."/>
            <person name="Litt A."/>
        </authorList>
    </citation>
    <scope>NUCLEOTIDE SEQUENCE [LARGE SCALE GENOMIC DNA]</scope>
    <source>
        <strain evidence="1">AR-01</strain>
    </source>
</reference>
<keyword evidence="2" id="KW-1185">Reference proteome</keyword>
<evidence type="ECO:0000313" key="1">
    <source>
        <dbReference type="EMBL" id="MCD7451923.1"/>
    </source>
</evidence>
<dbReference type="Proteomes" id="UP000823775">
    <property type="component" value="Unassembled WGS sequence"/>
</dbReference>
<sequence length="179" mass="20706">MFFPWTVDLAEELGIPRFSFQPCSFFTHCVWHRLEEHEPHKKVASDSDDQSFSIPGLPHEIRMKLSEIENYFIGDEFFKEDFKKQSKKLNSGAMASFITIVMKWNPNIPTYSVLEALTVGVPMITWLLDIGKIELAIKRLMFDSDENRNIRANAKLMAEKVKRAAGDGEFVSFRSQRLN</sequence>
<protein>
    <submittedName>
        <fullName evidence="1">Uncharacterized protein</fullName>
    </submittedName>
</protein>
<proteinExistence type="predicted"/>
<accession>A0ABS8RYP0</accession>
<evidence type="ECO:0000313" key="2">
    <source>
        <dbReference type="Proteomes" id="UP000823775"/>
    </source>
</evidence>
<name>A0ABS8RYP0_DATST</name>
<organism evidence="1 2">
    <name type="scientific">Datura stramonium</name>
    <name type="common">Jimsonweed</name>
    <name type="synonym">Common thornapple</name>
    <dbReference type="NCBI Taxonomy" id="4076"/>
    <lineage>
        <taxon>Eukaryota</taxon>
        <taxon>Viridiplantae</taxon>
        <taxon>Streptophyta</taxon>
        <taxon>Embryophyta</taxon>
        <taxon>Tracheophyta</taxon>
        <taxon>Spermatophyta</taxon>
        <taxon>Magnoliopsida</taxon>
        <taxon>eudicotyledons</taxon>
        <taxon>Gunneridae</taxon>
        <taxon>Pentapetalae</taxon>
        <taxon>asterids</taxon>
        <taxon>lamiids</taxon>
        <taxon>Solanales</taxon>
        <taxon>Solanaceae</taxon>
        <taxon>Solanoideae</taxon>
        <taxon>Datureae</taxon>
        <taxon>Datura</taxon>
    </lineage>
</organism>
<dbReference type="Gene3D" id="3.40.50.2000">
    <property type="entry name" value="Glycogen Phosphorylase B"/>
    <property type="match status" value="1"/>
</dbReference>
<dbReference type="EMBL" id="JACEIK010000187">
    <property type="protein sequence ID" value="MCD7451923.1"/>
    <property type="molecule type" value="Genomic_DNA"/>
</dbReference>
<comment type="caution">
    <text evidence="1">The sequence shown here is derived from an EMBL/GenBank/DDBJ whole genome shotgun (WGS) entry which is preliminary data.</text>
</comment>
<dbReference type="SUPFAM" id="SSF53756">
    <property type="entry name" value="UDP-Glycosyltransferase/glycogen phosphorylase"/>
    <property type="match status" value="1"/>
</dbReference>
<gene>
    <name evidence="1" type="ORF">HAX54_014112</name>
</gene>